<dbReference type="OrthoDB" id="431450at2759"/>
<feature type="chain" id="PRO_5040437813" evidence="1">
    <location>
        <begin position="28"/>
        <end position="753"/>
    </location>
</feature>
<evidence type="ECO:0000256" key="1">
    <source>
        <dbReference type="SAM" id="SignalP"/>
    </source>
</evidence>
<name>A0A9N8DNT5_9STRA</name>
<keyword evidence="3" id="KW-1185">Reference proteome</keyword>
<protein>
    <submittedName>
        <fullName evidence="2">ABC-type nitrate sulfonate bicarbonate transport</fullName>
    </submittedName>
</protein>
<evidence type="ECO:0000313" key="2">
    <source>
        <dbReference type="EMBL" id="CAB9503179.1"/>
    </source>
</evidence>
<proteinExistence type="predicted"/>
<accession>A0A9N8DNT5</accession>
<organism evidence="2 3">
    <name type="scientific">Seminavis robusta</name>
    <dbReference type="NCBI Taxonomy" id="568900"/>
    <lineage>
        <taxon>Eukaryota</taxon>
        <taxon>Sar</taxon>
        <taxon>Stramenopiles</taxon>
        <taxon>Ochrophyta</taxon>
        <taxon>Bacillariophyta</taxon>
        <taxon>Bacillariophyceae</taxon>
        <taxon>Bacillariophycidae</taxon>
        <taxon>Naviculales</taxon>
        <taxon>Naviculaceae</taxon>
        <taxon>Seminavis</taxon>
    </lineage>
</organism>
<dbReference type="EMBL" id="CAICTM010000157">
    <property type="protein sequence ID" value="CAB9503179.1"/>
    <property type="molecule type" value="Genomic_DNA"/>
</dbReference>
<dbReference type="AlphaFoldDB" id="A0A9N8DNT5"/>
<gene>
    <name evidence="2" type="ORF">SEMRO_158_G071470.1</name>
</gene>
<reference evidence="2" key="1">
    <citation type="submission" date="2020-06" db="EMBL/GenBank/DDBJ databases">
        <authorList>
            <consortium name="Plant Systems Biology data submission"/>
        </authorList>
    </citation>
    <scope>NUCLEOTIDE SEQUENCE</scope>
    <source>
        <strain evidence="2">D6</strain>
    </source>
</reference>
<sequence length="753" mass="80583">MLFCRGLSFPLTGTAVLLSLLVSSAVARDSVTIGYLTDLVAVAHQIAIDKNYYEDLDLDVEMVWYPSGDAMITDVNGTWDIGSAGVVSNILGSQREGFLGVGISMDASATNQLVGTQAAVETWPPESIAGNVCVLPDSTEQFVVESCLKSQGYAIEDVSFIYARDGDCLDALTTSTADLGGFSPPGLWELLETLEGSETICSGASVYATVANGHMVRSDFALASPMVVAKVLAGWLRAVNFINTQDNFKETMLYMSSFYGDRSLEAPSAASLGLELRLVGLFGLQLQLDLMERRGEPPLSNYDIWTNEVGAFLLDKGAILTQVDPTKYITDEFLIMINEDEFLKDWATGGMPTLASGCSNVPGWADRDGDGCDFYEVEDVRCLSYGNIPGDDNMTANDACCTCGGGTQQCTDVDGWEDIGGDGCSWYASDDRCEQFGDFASFAGIDGTTASEACCVCGGGSSGGSGSPTQEEVGGPIGFCEDISNSWCDIYADGDCCLQDCSAEIMAAAVCHTFVVTGEDNSDCPVPSCPSSGSPVLGTKQFADFFDLDLIEFVWRGVQFNAEALQDNCPDEWNGLVQCVIQDCPNFIEVCPDIELTTEEEETPAPIDPVLDDVPTCAQIEQDYCGVLEENPDCCVDDCLAEVHLATTCVILEETGEDRSDCQVPTCTSSMATKGSGSSTAKQAGGFIVQYGGYSYSSDTAVEKCPDEWASMFRCLINSCPNIIDVCPDVFSEQVPTTKKTKSWIPGGLQFWP</sequence>
<comment type="caution">
    <text evidence="2">The sequence shown here is derived from an EMBL/GenBank/DDBJ whole genome shotgun (WGS) entry which is preliminary data.</text>
</comment>
<dbReference type="Proteomes" id="UP001153069">
    <property type="component" value="Unassembled WGS sequence"/>
</dbReference>
<dbReference type="SUPFAM" id="SSF53850">
    <property type="entry name" value="Periplasmic binding protein-like II"/>
    <property type="match status" value="1"/>
</dbReference>
<dbReference type="Gene3D" id="3.40.190.10">
    <property type="entry name" value="Periplasmic binding protein-like II"/>
    <property type="match status" value="2"/>
</dbReference>
<keyword evidence="1" id="KW-0732">Signal</keyword>
<evidence type="ECO:0000313" key="3">
    <source>
        <dbReference type="Proteomes" id="UP001153069"/>
    </source>
</evidence>
<feature type="signal peptide" evidence="1">
    <location>
        <begin position="1"/>
        <end position="27"/>
    </location>
</feature>